<evidence type="ECO:0000256" key="1">
    <source>
        <dbReference type="ARBA" id="ARBA00010587"/>
    </source>
</evidence>
<keyword evidence="3" id="KW-0479">Metal-binding</keyword>
<keyword evidence="2" id="KW-0561">Oxygen transport</keyword>
<evidence type="ECO:0000256" key="3">
    <source>
        <dbReference type="ARBA" id="ARBA00022723"/>
    </source>
</evidence>
<sequence>MIDIKWDSKFEIGHPRIDAEHRAFVDLIRAVSLEAERDCPKEKAMRLLLEVRKYAEFHFVSEENIMLDIGYPDYAEHREEHAWLLRRLEDEAHSYYTDSAPLEELAHFMFNWFALHTTTVDKKLVASIAAHEAAAKT</sequence>
<dbReference type="PROSITE" id="PS00550">
    <property type="entry name" value="HEMERYTHRINS"/>
    <property type="match status" value="1"/>
</dbReference>
<evidence type="ECO:0000256" key="4">
    <source>
        <dbReference type="ARBA" id="ARBA00023004"/>
    </source>
</evidence>
<feature type="domain" description="Hemerythrin-like" evidence="5">
    <location>
        <begin position="16"/>
        <end position="125"/>
    </location>
</feature>
<evidence type="ECO:0000313" key="6">
    <source>
        <dbReference type="EMBL" id="NMG42454.1"/>
    </source>
</evidence>
<keyword evidence="4" id="KW-0408">Iron</keyword>
<dbReference type="Gene3D" id="1.20.120.50">
    <property type="entry name" value="Hemerythrin-like"/>
    <property type="match status" value="1"/>
</dbReference>
<organism evidence="6 7">
    <name type="scientific">Aromatoleum toluvorans</name>
    <dbReference type="NCBI Taxonomy" id="92002"/>
    <lineage>
        <taxon>Bacteria</taxon>
        <taxon>Pseudomonadati</taxon>
        <taxon>Pseudomonadota</taxon>
        <taxon>Betaproteobacteria</taxon>
        <taxon>Rhodocyclales</taxon>
        <taxon>Rhodocyclaceae</taxon>
        <taxon>Aromatoleum</taxon>
    </lineage>
</organism>
<dbReference type="InterPro" id="IPR012312">
    <property type="entry name" value="Hemerythrin-like"/>
</dbReference>
<evidence type="ECO:0000313" key="7">
    <source>
        <dbReference type="Proteomes" id="UP000623795"/>
    </source>
</evidence>
<dbReference type="InterPro" id="IPR012827">
    <property type="entry name" value="Hemerythrin_metal-bd"/>
</dbReference>
<comment type="similarity">
    <text evidence="1">Belongs to the hemerythrin family.</text>
</comment>
<dbReference type="SUPFAM" id="SSF47188">
    <property type="entry name" value="Hemerythrin-like"/>
    <property type="match status" value="1"/>
</dbReference>
<gene>
    <name evidence="6" type="ORF">GPA22_01730</name>
</gene>
<dbReference type="InterPro" id="IPR050669">
    <property type="entry name" value="Hemerythrin"/>
</dbReference>
<comment type="caution">
    <text evidence="6">The sequence shown here is derived from an EMBL/GenBank/DDBJ whole genome shotgun (WGS) entry which is preliminary data.</text>
</comment>
<dbReference type="Proteomes" id="UP000623795">
    <property type="component" value="Unassembled WGS sequence"/>
</dbReference>
<evidence type="ECO:0000256" key="2">
    <source>
        <dbReference type="ARBA" id="ARBA00022621"/>
    </source>
</evidence>
<dbReference type="PANTHER" id="PTHR37164:SF1">
    <property type="entry name" value="BACTERIOHEMERYTHRIN"/>
    <property type="match status" value="1"/>
</dbReference>
<keyword evidence="2" id="KW-0813">Transport</keyword>
<protein>
    <submittedName>
        <fullName evidence="6">Hemerythrin</fullName>
    </submittedName>
</protein>
<dbReference type="InterPro" id="IPR035938">
    <property type="entry name" value="Hemerythrin-like_sf"/>
</dbReference>
<keyword evidence="7" id="KW-1185">Reference proteome</keyword>
<dbReference type="InterPro" id="IPR016131">
    <property type="entry name" value="Haemerythrin_Fe_BS"/>
</dbReference>
<proteinExistence type="inferred from homology"/>
<evidence type="ECO:0000259" key="5">
    <source>
        <dbReference type="Pfam" id="PF01814"/>
    </source>
</evidence>
<dbReference type="Pfam" id="PF01814">
    <property type="entry name" value="Hemerythrin"/>
    <property type="match status" value="1"/>
</dbReference>
<name>A0ABX1PSN5_9RHOO</name>
<accession>A0ABX1PSN5</accession>
<dbReference type="CDD" id="cd12107">
    <property type="entry name" value="Hemerythrin"/>
    <property type="match status" value="1"/>
</dbReference>
<dbReference type="RefSeq" id="WP_169254378.1">
    <property type="nucleotide sequence ID" value="NZ_WTVN01000002.1"/>
</dbReference>
<dbReference type="NCBIfam" id="TIGR02481">
    <property type="entry name" value="hemeryth_dom"/>
    <property type="match status" value="1"/>
</dbReference>
<reference evidence="6 7" key="1">
    <citation type="submission" date="2019-12" db="EMBL/GenBank/DDBJ databases">
        <title>Comparative genomics gives insights into the taxonomy of the Azoarcus-Aromatoleum group and reveals separate origins of nif in the plant-associated Azoarcus and non-plant-associated Aromatoleum sub-groups.</title>
        <authorList>
            <person name="Lafos M."/>
            <person name="Maluk M."/>
            <person name="Batista M."/>
            <person name="Junghare M."/>
            <person name="Carmona M."/>
            <person name="Faoro H."/>
            <person name="Cruz L.M."/>
            <person name="Battistoni F."/>
            <person name="De Souza E."/>
            <person name="Pedrosa F."/>
            <person name="Chen W.-M."/>
            <person name="Poole P.S."/>
            <person name="Dixon R.A."/>
            <person name="James E.K."/>
        </authorList>
    </citation>
    <scope>NUCLEOTIDE SEQUENCE [LARGE SCALE GENOMIC DNA]</scope>
    <source>
        <strain evidence="6 7">Td21</strain>
    </source>
</reference>
<dbReference type="PANTHER" id="PTHR37164">
    <property type="entry name" value="BACTERIOHEMERYTHRIN"/>
    <property type="match status" value="1"/>
</dbReference>
<dbReference type="EMBL" id="WTVN01000002">
    <property type="protein sequence ID" value="NMG42454.1"/>
    <property type="molecule type" value="Genomic_DNA"/>
</dbReference>